<dbReference type="EMBL" id="JACSQN010000026">
    <property type="protein sequence ID" value="MBD7986248.1"/>
    <property type="molecule type" value="Genomic_DNA"/>
</dbReference>
<dbReference type="Pfam" id="PF13328">
    <property type="entry name" value="HD_4"/>
    <property type="match status" value="1"/>
</dbReference>
<dbReference type="InterPro" id="IPR003607">
    <property type="entry name" value="HD/PDEase_dom"/>
</dbReference>
<accession>A0ABR8UES1</accession>
<reference evidence="2 3" key="1">
    <citation type="submission" date="2020-08" db="EMBL/GenBank/DDBJ databases">
        <title>A Genomic Blueprint of the Chicken Gut Microbiome.</title>
        <authorList>
            <person name="Gilroy R."/>
            <person name="Ravi A."/>
            <person name="Getino M."/>
            <person name="Pursley I."/>
            <person name="Horton D.L."/>
            <person name="Alikhan N.-F."/>
            <person name="Baker D."/>
            <person name="Gharbi K."/>
            <person name="Hall N."/>
            <person name="Watson M."/>
            <person name="Adriaenssens E.M."/>
            <person name="Foster-Nyarko E."/>
            <person name="Jarju S."/>
            <person name="Secka A."/>
            <person name="Antonio M."/>
            <person name="Oren A."/>
            <person name="Chaudhuri R."/>
            <person name="La Ragione R.M."/>
            <person name="Hildebrand F."/>
            <person name="Pallen M.J."/>
        </authorList>
    </citation>
    <scope>NUCLEOTIDE SEQUENCE [LARGE SCALE GENOMIC DNA]</scope>
    <source>
        <strain evidence="2 3">Sa2YVA2</strain>
    </source>
</reference>
<evidence type="ECO:0000259" key="1">
    <source>
        <dbReference type="SMART" id="SM00471"/>
    </source>
</evidence>
<dbReference type="InterPro" id="IPR052194">
    <property type="entry name" value="MESH1"/>
</dbReference>
<dbReference type="SUPFAM" id="SSF109604">
    <property type="entry name" value="HD-domain/PDEase-like"/>
    <property type="match status" value="1"/>
</dbReference>
<keyword evidence="3" id="KW-1185">Reference proteome</keyword>
<proteinExistence type="predicted"/>
<gene>
    <name evidence="2" type="ORF">H9649_16885</name>
</gene>
<sequence>MINKAIQFASICHANQTRKGTEIPYILHCMEAGIIAANVTGKDGEIDEDTVSAAILHDTIEDAFVAYETLKEVFNETIADLVQSQSEDKSKGWQDRKQATIDFLRANESIGVEIATLADKLSNMRAIHKDYLADEDKLWKKFNAGKEQQSWYYHSIASSLQQVQHTEEYKEFNELIKQVFEKAPEQHQVGSIRTADS</sequence>
<organism evidence="2 3">
    <name type="scientific">Sporosarcina quadrami</name>
    <dbReference type="NCBI Taxonomy" id="2762234"/>
    <lineage>
        <taxon>Bacteria</taxon>
        <taxon>Bacillati</taxon>
        <taxon>Bacillota</taxon>
        <taxon>Bacilli</taxon>
        <taxon>Bacillales</taxon>
        <taxon>Caryophanaceae</taxon>
        <taxon>Sporosarcina</taxon>
    </lineage>
</organism>
<name>A0ABR8UES1_9BACL</name>
<evidence type="ECO:0000313" key="3">
    <source>
        <dbReference type="Proteomes" id="UP000626786"/>
    </source>
</evidence>
<feature type="domain" description="HD/PDEase" evidence="1">
    <location>
        <begin position="21"/>
        <end position="133"/>
    </location>
</feature>
<dbReference type="RefSeq" id="WP_191696074.1">
    <property type="nucleotide sequence ID" value="NZ_JACSQN010000026.1"/>
</dbReference>
<dbReference type="PANTHER" id="PTHR46246">
    <property type="entry name" value="GUANOSINE-3',5'-BIS(DIPHOSPHATE) 3'-PYROPHOSPHOHYDROLASE MESH1"/>
    <property type="match status" value="1"/>
</dbReference>
<dbReference type="Proteomes" id="UP000626786">
    <property type="component" value="Unassembled WGS sequence"/>
</dbReference>
<protein>
    <submittedName>
        <fullName evidence="2">Bifunctional (P)ppGpp synthetase/guanosine-3',5'-bis(Diphosphate) 3'-pyrophosphohydrolase</fullName>
    </submittedName>
</protein>
<dbReference type="SMART" id="SM00471">
    <property type="entry name" value="HDc"/>
    <property type="match status" value="1"/>
</dbReference>
<dbReference type="PANTHER" id="PTHR46246:SF1">
    <property type="entry name" value="GUANOSINE-3',5'-BIS(DIPHOSPHATE) 3'-PYROPHOSPHOHYDROLASE MESH1"/>
    <property type="match status" value="1"/>
</dbReference>
<comment type="caution">
    <text evidence="2">The sequence shown here is derived from an EMBL/GenBank/DDBJ whole genome shotgun (WGS) entry which is preliminary data.</text>
</comment>
<dbReference type="Gene3D" id="1.10.3210.10">
    <property type="entry name" value="Hypothetical protein af1432"/>
    <property type="match status" value="1"/>
</dbReference>
<evidence type="ECO:0000313" key="2">
    <source>
        <dbReference type="EMBL" id="MBD7986248.1"/>
    </source>
</evidence>